<keyword evidence="5" id="KW-0175">Coiled coil</keyword>
<dbReference type="PANTHER" id="PTHR13948">
    <property type="entry name" value="RNA-BINDING PROTEIN"/>
    <property type="match status" value="1"/>
</dbReference>
<dbReference type="GO" id="GO:0003723">
    <property type="term" value="F:RNA binding"/>
    <property type="evidence" value="ECO:0007669"/>
    <property type="project" value="UniProtKB-UniRule"/>
</dbReference>
<protein>
    <recommendedName>
        <fullName evidence="11">G-patch domain-containing protein</fullName>
    </recommendedName>
</protein>
<dbReference type="PROSITE" id="PS50102">
    <property type="entry name" value="RRM"/>
    <property type="match status" value="1"/>
</dbReference>
<sequence>MSYRSSSDRDGRDREDVHRSSDRAPRNSSDSYRPSSPPRHRTPPHGVHLADLLRNVAEDRTGPLGGAKATLETTTAAETTTETMTVETALVIEIEIERVITHHVTETSLKASHLLSQSQSRAPILDWTAYLERYLKMRFVTTHAGQFARDKSTCLWAHEFQDLSLHMGLGSQIKEQMKHCKEYDAIKDICVGTFDKFGRPKVVGFIRFEDTESAKSFLERESPSIYLYTAHGPRGDDGGKVGISYSDKRDEHYRYICAVPAVHGSTSSVDPASLSNVPGEFYNDGSKDVAADSDPPTKFLLVRKIGDATEEKLAEFMTQLYKDAPSTSTPSATNLGAPEGSIRRVLIARDKITRFSNGYGFVEFRSAQDAQAALAKFDQIKPLVMPSRSHRHLEHDVKLNHINLGVLRPWTVSPFKEFSIADSADPSKRYEYWDLKAYLSELVVSAAPATPLPKEAQETKGTKRKAATQKTSEKKKALLPAHLDLWHNRHAELHGGRSKEQKAPAQETSQEEAVEPHQAPTPAQSYADPNKHCCYLCSRQFKSAEEVEKHESQSELHKKNLKSEELKAKALEKLKKAGVAEDTLGYRDRAKERRQFHKQPKKPSATPSSASKPNPAEQPVEAAGGVSKGASLLGKMGWSAGEGLGAAGTGITVPVSADLYAAGVGLGAAGGRLGDASEAAEKDTRGGYKEYLEDVKDKAKQRYENM</sequence>
<dbReference type="SUPFAM" id="SSF54928">
    <property type="entry name" value="RNA-binding domain, RBD"/>
    <property type="match status" value="1"/>
</dbReference>
<reference evidence="9" key="1">
    <citation type="journal article" date="2020" name="Stud. Mycol.">
        <title>101 Dothideomycetes genomes: a test case for predicting lifestyles and emergence of pathogens.</title>
        <authorList>
            <person name="Haridas S."/>
            <person name="Albert R."/>
            <person name="Binder M."/>
            <person name="Bloem J."/>
            <person name="Labutti K."/>
            <person name="Salamov A."/>
            <person name="Andreopoulos B."/>
            <person name="Baker S."/>
            <person name="Barry K."/>
            <person name="Bills G."/>
            <person name="Bluhm B."/>
            <person name="Cannon C."/>
            <person name="Castanera R."/>
            <person name="Culley D."/>
            <person name="Daum C."/>
            <person name="Ezra D."/>
            <person name="Gonzalez J."/>
            <person name="Henrissat B."/>
            <person name="Kuo A."/>
            <person name="Liang C."/>
            <person name="Lipzen A."/>
            <person name="Lutzoni F."/>
            <person name="Magnuson J."/>
            <person name="Mondo S."/>
            <person name="Nolan M."/>
            <person name="Ohm R."/>
            <person name="Pangilinan J."/>
            <person name="Park H.-J."/>
            <person name="Ramirez L."/>
            <person name="Alfaro M."/>
            <person name="Sun H."/>
            <person name="Tritt A."/>
            <person name="Yoshinaga Y."/>
            <person name="Zwiers L.-H."/>
            <person name="Turgeon B."/>
            <person name="Goodwin S."/>
            <person name="Spatafora J."/>
            <person name="Crous P."/>
            <person name="Grigoriev I."/>
        </authorList>
    </citation>
    <scope>NUCLEOTIDE SEQUENCE</scope>
    <source>
        <strain evidence="9">CBS 133067</strain>
    </source>
</reference>
<comment type="caution">
    <text evidence="9">The sequence shown here is derived from an EMBL/GenBank/DDBJ whole genome shotgun (WGS) entry which is preliminary data.</text>
</comment>
<evidence type="ECO:0000256" key="2">
    <source>
        <dbReference type="ARBA" id="ARBA00022884"/>
    </source>
</evidence>
<dbReference type="Pfam" id="PF00076">
    <property type="entry name" value="RRM_1"/>
    <property type="match status" value="1"/>
</dbReference>
<feature type="domain" description="RRM" evidence="7">
    <location>
        <begin position="298"/>
        <end position="378"/>
    </location>
</feature>
<evidence type="ECO:0000313" key="9">
    <source>
        <dbReference type="EMBL" id="KAF2104405.1"/>
    </source>
</evidence>
<dbReference type="InterPro" id="IPR000467">
    <property type="entry name" value="G_patch_dom"/>
</dbReference>
<feature type="region of interest" description="Disordered" evidence="6">
    <location>
        <begin position="453"/>
        <end position="475"/>
    </location>
</feature>
<feature type="coiled-coil region" evidence="5">
    <location>
        <begin position="547"/>
        <end position="574"/>
    </location>
</feature>
<dbReference type="PROSITE" id="PS50174">
    <property type="entry name" value="G_PATCH"/>
    <property type="match status" value="1"/>
</dbReference>
<evidence type="ECO:0000256" key="4">
    <source>
        <dbReference type="PROSITE-ProRule" id="PRU00176"/>
    </source>
</evidence>
<keyword evidence="2 4" id="KW-0694">RNA-binding</keyword>
<evidence type="ECO:0000256" key="6">
    <source>
        <dbReference type="SAM" id="MobiDB-lite"/>
    </source>
</evidence>
<evidence type="ECO:0000259" key="7">
    <source>
        <dbReference type="PROSITE" id="PS50102"/>
    </source>
</evidence>
<dbReference type="Gene3D" id="3.30.70.330">
    <property type="match status" value="1"/>
</dbReference>
<dbReference type="PANTHER" id="PTHR13948:SF3">
    <property type="entry name" value="FI21118P1"/>
    <property type="match status" value="1"/>
</dbReference>
<dbReference type="InterPro" id="IPR012677">
    <property type="entry name" value="Nucleotide-bd_a/b_plait_sf"/>
</dbReference>
<dbReference type="GO" id="GO:0000398">
    <property type="term" value="P:mRNA splicing, via spliceosome"/>
    <property type="evidence" value="ECO:0007669"/>
    <property type="project" value="TreeGrafter"/>
</dbReference>
<evidence type="ECO:0000256" key="1">
    <source>
        <dbReference type="ARBA" id="ARBA00004123"/>
    </source>
</evidence>
<dbReference type="GO" id="GO:0005634">
    <property type="term" value="C:nucleus"/>
    <property type="evidence" value="ECO:0007669"/>
    <property type="project" value="UniProtKB-SubCell"/>
</dbReference>
<dbReference type="AlphaFoldDB" id="A0A9P4IMS6"/>
<organism evidence="9 10">
    <name type="scientific">Rhizodiscina lignyota</name>
    <dbReference type="NCBI Taxonomy" id="1504668"/>
    <lineage>
        <taxon>Eukaryota</taxon>
        <taxon>Fungi</taxon>
        <taxon>Dikarya</taxon>
        <taxon>Ascomycota</taxon>
        <taxon>Pezizomycotina</taxon>
        <taxon>Dothideomycetes</taxon>
        <taxon>Pleosporomycetidae</taxon>
        <taxon>Aulographales</taxon>
        <taxon>Rhizodiscinaceae</taxon>
        <taxon>Rhizodiscina</taxon>
    </lineage>
</organism>
<dbReference type="Proteomes" id="UP000799772">
    <property type="component" value="Unassembled WGS sequence"/>
</dbReference>
<evidence type="ECO:0008006" key="11">
    <source>
        <dbReference type="Google" id="ProtNLM"/>
    </source>
</evidence>
<evidence type="ECO:0000259" key="8">
    <source>
        <dbReference type="PROSITE" id="PS50174"/>
    </source>
</evidence>
<feature type="compositionally biased region" description="Basic and acidic residues" evidence="6">
    <location>
        <begin position="1"/>
        <end position="25"/>
    </location>
</feature>
<evidence type="ECO:0000256" key="3">
    <source>
        <dbReference type="ARBA" id="ARBA00023242"/>
    </source>
</evidence>
<feature type="region of interest" description="Disordered" evidence="6">
    <location>
        <begin position="584"/>
        <end position="624"/>
    </location>
</feature>
<dbReference type="EMBL" id="ML978121">
    <property type="protein sequence ID" value="KAF2104405.1"/>
    <property type="molecule type" value="Genomic_DNA"/>
</dbReference>
<proteinExistence type="predicted"/>
<name>A0A9P4IMS6_9PEZI</name>
<dbReference type="InterPro" id="IPR000504">
    <property type="entry name" value="RRM_dom"/>
</dbReference>
<comment type="subcellular location">
    <subcellularLocation>
        <location evidence="1">Nucleus</location>
    </subcellularLocation>
</comment>
<dbReference type="SMART" id="SM00443">
    <property type="entry name" value="G_patch"/>
    <property type="match status" value="1"/>
</dbReference>
<feature type="compositionally biased region" description="Basic and acidic residues" evidence="6">
    <location>
        <begin position="492"/>
        <end position="502"/>
    </location>
</feature>
<evidence type="ECO:0000313" key="10">
    <source>
        <dbReference type="Proteomes" id="UP000799772"/>
    </source>
</evidence>
<gene>
    <name evidence="9" type="ORF">NA57DRAFT_51232</name>
</gene>
<evidence type="ECO:0000256" key="5">
    <source>
        <dbReference type="SAM" id="Coils"/>
    </source>
</evidence>
<keyword evidence="3" id="KW-0539">Nucleus</keyword>
<dbReference type="Pfam" id="PF01585">
    <property type="entry name" value="G-patch"/>
    <property type="match status" value="1"/>
</dbReference>
<feature type="domain" description="G-patch" evidence="8">
    <location>
        <begin position="625"/>
        <end position="671"/>
    </location>
</feature>
<feature type="compositionally biased region" description="Basic and acidic residues" evidence="6">
    <location>
        <begin position="584"/>
        <end position="593"/>
    </location>
</feature>
<dbReference type="SMART" id="SM00360">
    <property type="entry name" value="RRM"/>
    <property type="match status" value="1"/>
</dbReference>
<dbReference type="InterPro" id="IPR035979">
    <property type="entry name" value="RBD_domain_sf"/>
</dbReference>
<accession>A0A9P4IMS6</accession>
<feature type="compositionally biased region" description="Low complexity" evidence="6">
    <location>
        <begin position="602"/>
        <end position="615"/>
    </location>
</feature>
<feature type="region of interest" description="Disordered" evidence="6">
    <location>
        <begin position="492"/>
        <end position="529"/>
    </location>
</feature>
<feature type="region of interest" description="Disordered" evidence="6">
    <location>
        <begin position="1"/>
        <end position="46"/>
    </location>
</feature>
<dbReference type="OrthoDB" id="29221at2759"/>
<keyword evidence="10" id="KW-1185">Reference proteome</keyword>